<dbReference type="SMART" id="SM00530">
    <property type="entry name" value="HTH_XRE"/>
    <property type="match status" value="1"/>
</dbReference>
<dbReference type="Proteomes" id="UP001597197">
    <property type="component" value="Unassembled WGS sequence"/>
</dbReference>
<evidence type="ECO:0000313" key="3">
    <source>
        <dbReference type="EMBL" id="MFD1874431.1"/>
    </source>
</evidence>
<dbReference type="CDD" id="cd00093">
    <property type="entry name" value="HTH_XRE"/>
    <property type="match status" value="1"/>
</dbReference>
<organism evidence="3 4">
    <name type="scientific">Hymenobacter bucti</name>
    <dbReference type="NCBI Taxonomy" id="1844114"/>
    <lineage>
        <taxon>Bacteria</taxon>
        <taxon>Pseudomonadati</taxon>
        <taxon>Bacteroidota</taxon>
        <taxon>Cytophagia</taxon>
        <taxon>Cytophagales</taxon>
        <taxon>Hymenobacteraceae</taxon>
        <taxon>Hymenobacter</taxon>
    </lineage>
</organism>
<proteinExistence type="predicted"/>
<dbReference type="SUPFAM" id="SSF47413">
    <property type="entry name" value="lambda repressor-like DNA-binding domains"/>
    <property type="match status" value="1"/>
</dbReference>
<dbReference type="PANTHER" id="PTHR46797:SF1">
    <property type="entry name" value="METHYLPHOSPHONATE SYNTHASE"/>
    <property type="match status" value="1"/>
</dbReference>
<dbReference type="Gene3D" id="1.10.260.40">
    <property type="entry name" value="lambda repressor-like DNA-binding domains"/>
    <property type="match status" value="1"/>
</dbReference>
<dbReference type="InterPro" id="IPR010982">
    <property type="entry name" value="Lambda_DNA-bd_dom_sf"/>
</dbReference>
<evidence type="ECO:0000259" key="2">
    <source>
        <dbReference type="PROSITE" id="PS50943"/>
    </source>
</evidence>
<keyword evidence="1" id="KW-0238">DNA-binding</keyword>
<evidence type="ECO:0000256" key="1">
    <source>
        <dbReference type="ARBA" id="ARBA00023125"/>
    </source>
</evidence>
<reference evidence="4" key="1">
    <citation type="journal article" date="2019" name="Int. J. Syst. Evol. Microbiol.">
        <title>The Global Catalogue of Microorganisms (GCM) 10K type strain sequencing project: providing services to taxonomists for standard genome sequencing and annotation.</title>
        <authorList>
            <consortium name="The Broad Institute Genomics Platform"/>
            <consortium name="The Broad Institute Genome Sequencing Center for Infectious Disease"/>
            <person name="Wu L."/>
            <person name="Ma J."/>
        </authorList>
    </citation>
    <scope>NUCLEOTIDE SEQUENCE [LARGE SCALE GENOMIC DNA]</scope>
    <source>
        <strain evidence="4">CGMCC 1.15795</strain>
    </source>
</reference>
<protein>
    <submittedName>
        <fullName evidence="3">Helix-turn-helix transcriptional regulator</fullName>
    </submittedName>
</protein>
<evidence type="ECO:0000313" key="4">
    <source>
        <dbReference type="Proteomes" id="UP001597197"/>
    </source>
</evidence>
<gene>
    <name evidence="3" type="ORF">ACFSDX_18445</name>
</gene>
<dbReference type="InterPro" id="IPR050807">
    <property type="entry name" value="TransReg_Diox_bact_type"/>
</dbReference>
<keyword evidence="4" id="KW-1185">Reference proteome</keyword>
<dbReference type="InterPro" id="IPR001387">
    <property type="entry name" value="Cro/C1-type_HTH"/>
</dbReference>
<name>A0ABW4QYL3_9BACT</name>
<feature type="domain" description="HTH cro/C1-type" evidence="2">
    <location>
        <begin position="14"/>
        <end position="68"/>
    </location>
</feature>
<dbReference type="PROSITE" id="PS50943">
    <property type="entry name" value="HTH_CROC1"/>
    <property type="match status" value="1"/>
</dbReference>
<dbReference type="EMBL" id="JBHUFD010000008">
    <property type="protein sequence ID" value="MFD1874431.1"/>
    <property type="molecule type" value="Genomic_DNA"/>
</dbReference>
<dbReference type="RefSeq" id="WP_382316230.1">
    <property type="nucleotide sequence ID" value="NZ_JBHUFD010000008.1"/>
</dbReference>
<sequence length="84" mass="9278">MKHAAGILAFGHHLRRLRRARKLTQEALADYAEISRPTVQRIEKGQAAPTLEVLLSLALVLQVSLKDLVDAPGITPKESELRAE</sequence>
<comment type="caution">
    <text evidence="3">The sequence shown here is derived from an EMBL/GenBank/DDBJ whole genome shotgun (WGS) entry which is preliminary data.</text>
</comment>
<accession>A0ABW4QYL3</accession>
<dbReference type="Pfam" id="PF01381">
    <property type="entry name" value="HTH_3"/>
    <property type="match status" value="1"/>
</dbReference>
<dbReference type="PANTHER" id="PTHR46797">
    <property type="entry name" value="HTH-TYPE TRANSCRIPTIONAL REGULATOR"/>
    <property type="match status" value="1"/>
</dbReference>